<evidence type="ECO:0000313" key="2">
    <source>
        <dbReference type="Proteomes" id="UP000016658"/>
    </source>
</evidence>
<organism evidence="1 2">
    <name type="scientific">Faecalitalea cylindroides ATCC 27803</name>
    <dbReference type="NCBI Taxonomy" id="649755"/>
    <lineage>
        <taxon>Bacteria</taxon>
        <taxon>Bacillati</taxon>
        <taxon>Bacillota</taxon>
        <taxon>Erysipelotrichia</taxon>
        <taxon>Erysipelotrichales</taxon>
        <taxon>Erysipelotrichaceae</taxon>
        <taxon>Faecalitalea</taxon>
    </lineage>
</organism>
<dbReference type="HOGENOM" id="CLU_1270460_0_0_9"/>
<dbReference type="Proteomes" id="UP000016658">
    <property type="component" value="Unassembled WGS sequence"/>
</dbReference>
<proteinExistence type="predicted"/>
<evidence type="ECO:0000313" key="1">
    <source>
        <dbReference type="EMBL" id="ERK46306.1"/>
    </source>
</evidence>
<dbReference type="RefSeq" id="WP_035401907.1">
    <property type="nucleotide sequence ID" value="NZ_KI270998.1"/>
</dbReference>
<comment type="caution">
    <text evidence="1">The sequence shown here is derived from an EMBL/GenBank/DDBJ whole genome shotgun (WGS) entry which is preliminary data.</text>
</comment>
<dbReference type="EMBL" id="AWVI01000031">
    <property type="protein sequence ID" value="ERK46306.1"/>
    <property type="molecule type" value="Genomic_DNA"/>
</dbReference>
<dbReference type="AlphaFoldDB" id="U2PQ92"/>
<protein>
    <submittedName>
        <fullName evidence="1">Uncharacterized protein</fullName>
    </submittedName>
</protein>
<gene>
    <name evidence="1" type="ORF">HMPREF0367_00674</name>
</gene>
<accession>U2PQ92</accession>
<name>U2PQ92_9FIRM</name>
<reference evidence="1 2" key="1">
    <citation type="submission" date="2013-06" db="EMBL/GenBank/DDBJ databases">
        <authorList>
            <person name="Weinstock G."/>
            <person name="Sodergren E."/>
            <person name="Lobos E.A."/>
            <person name="Fulton L."/>
            <person name="Fulton R."/>
            <person name="Courtney L."/>
            <person name="Fronick C."/>
            <person name="O'Laughlin M."/>
            <person name="Godfrey J."/>
            <person name="Wilson R.M."/>
            <person name="Miner T."/>
            <person name="Farmer C."/>
            <person name="Delehaunty K."/>
            <person name="Cordes M."/>
            <person name="Minx P."/>
            <person name="Tomlinson C."/>
            <person name="Chen J."/>
            <person name="Wollam A."/>
            <person name="Pepin K.H."/>
            <person name="Bhonagiri V."/>
            <person name="Zhang X."/>
            <person name="Warren W."/>
            <person name="Mitreva M."/>
            <person name="Mardis E.R."/>
            <person name="Wilson R.K."/>
        </authorList>
    </citation>
    <scope>NUCLEOTIDE SEQUENCE [LARGE SCALE GENOMIC DNA]</scope>
    <source>
        <strain evidence="1 2">ATCC 27803</strain>
    </source>
</reference>
<sequence length="208" mass="24898">MKDIEEGKIYFTKVQFDSWLWREFEGEERTLLLDLVNKELGYQVFKTFDKTSAIIDSYPALEEFIFPDGTKIQYYPSGPHSSGVYMKNEKTNFKPIFLHELPIGKKLIFSYGTELTEYEISLLKPYCDTNEFEKYRNRKMKPDEEGCIGYRDEINMEFCGISNSHLPIIKLPMDYYYDEKHIWPSEKLYRYVCENIISKNKILRKYIK</sequence>
<dbReference type="OrthoDB" id="3036027at2"/>